<organism evidence="1 2">
    <name type="scientific">Pseudomonas syringae pv. solidagae</name>
    <dbReference type="NCBI Taxonomy" id="264458"/>
    <lineage>
        <taxon>Bacteria</taxon>
        <taxon>Pseudomonadati</taxon>
        <taxon>Pseudomonadota</taxon>
        <taxon>Gammaproteobacteria</taxon>
        <taxon>Pseudomonadales</taxon>
        <taxon>Pseudomonadaceae</taxon>
        <taxon>Pseudomonas</taxon>
        <taxon>Pseudomonas syringae</taxon>
    </lineage>
</organism>
<dbReference type="NCBIfam" id="NF047646">
    <property type="entry name" value="REP_Tyr_transpos"/>
    <property type="match status" value="1"/>
</dbReference>
<dbReference type="InterPro" id="IPR002686">
    <property type="entry name" value="Transposase_17"/>
</dbReference>
<dbReference type="Pfam" id="PF01797">
    <property type="entry name" value="Y1_Tnp"/>
    <property type="match status" value="1"/>
</dbReference>
<dbReference type="SUPFAM" id="SSF143422">
    <property type="entry name" value="Transposase IS200-like"/>
    <property type="match status" value="1"/>
</dbReference>
<dbReference type="RefSeq" id="WP_011269184.1">
    <property type="nucleotide sequence ID" value="NZ_LJRH01000246.1"/>
</dbReference>
<dbReference type="GO" id="GO:0004803">
    <property type="term" value="F:transposase activity"/>
    <property type="evidence" value="ECO:0007669"/>
    <property type="project" value="InterPro"/>
</dbReference>
<dbReference type="GO" id="GO:0043565">
    <property type="term" value="F:sequence-specific DNA binding"/>
    <property type="evidence" value="ECO:0007669"/>
    <property type="project" value="TreeGrafter"/>
</dbReference>
<protein>
    <submittedName>
        <fullName evidence="1">Uncharacterized protein</fullName>
    </submittedName>
</protein>
<dbReference type="Gene3D" id="3.30.70.1290">
    <property type="entry name" value="Transposase IS200-like"/>
    <property type="match status" value="1"/>
</dbReference>
<reference evidence="1 2" key="1">
    <citation type="submission" date="2018-08" db="EMBL/GenBank/DDBJ databases">
        <title>Recombination of ecologically and evolutionarily significant loci maintains genetic cohesion in the Pseudomonas syringae species complex.</title>
        <authorList>
            <person name="Dillon M."/>
            <person name="Thakur S."/>
            <person name="Almeida R.N.D."/>
            <person name="Weir B.S."/>
            <person name="Guttman D.S."/>
        </authorList>
    </citation>
    <scope>NUCLEOTIDE SEQUENCE [LARGE SCALE GENOMIC DNA]</scope>
    <source>
        <strain evidence="1 2">ICMP 16926</strain>
    </source>
</reference>
<gene>
    <name evidence="1" type="ORF">ALP48_04752</name>
</gene>
<dbReference type="PANTHER" id="PTHR36966">
    <property type="entry name" value="REP-ASSOCIATED TYROSINE TRANSPOSASE"/>
    <property type="match status" value="1"/>
</dbReference>
<proteinExistence type="predicted"/>
<dbReference type="InterPro" id="IPR052715">
    <property type="entry name" value="RAYT_transposase"/>
</dbReference>
<comment type="caution">
    <text evidence="1">The sequence shown here is derived from an EMBL/GenBank/DDBJ whole genome shotgun (WGS) entry which is preliminary data.</text>
</comment>
<dbReference type="AlphaFoldDB" id="A0A0N8ST75"/>
<dbReference type="EMBL" id="RBTH01000152">
    <property type="protein sequence ID" value="RMT47132.1"/>
    <property type="molecule type" value="Genomic_DNA"/>
</dbReference>
<accession>A0A0N8ST75</accession>
<name>A0A0N8ST75_PSESX</name>
<evidence type="ECO:0000313" key="1">
    <source>
        <dbReference type="EMBL" id="RMT47132.1"/>
    </source>
</evidence>
<dbReference type="PANTHER" id="PTHR36966:SF1">
    <property type="entry name" value="REP-ASSOCIATED TYROSINE TRANSPOSASE"/>
    <property type="match status" value="1"/>
</dbReference>
<dbReference type="Proteomes" id="UP000268096">
    <property type="component" value="Unassembled WGS sequence"/>
</dbReference>
<dbReference type="GO" id="GO:0006313">
    <property type="term" value="P:DNA transposition"/>
    <property type="evidence" value="ECO:0007669"/>
    <property type="project" value="InterPro"/>
</dbReference>
<sequence>MPHCATTRHLRKGRYSAVGQIYMVTSVTKGRVPVFAEMQLGRLLVREMKRCEEQGLVKSMAWVVMPDHLHWLFELKAGDLPSLMKQLKARSSIAVGKLCVRPHALWQSGYHDRAIRDEEDIAPIARYIVANPLRAGLVKKLGDYPLWDAIWV</sequence>
<dbReference type="InterPro" id="IPR036515">
    <property type="entry name" value="Transposase_17_sf"/>
</dbReference>
<evidence type="ECO:0000313" key="2">
    <source>
        <dbReference type="Proteomes" id="UP000268096"/>
    </source>
</evidence>
<dbReference type="SMART" id="SM01321">
    <property type="entry name" value="Y1_Tnp"/>
    <property type="match status" value="1"/>
</dbReference>